<evidence type="ECO:0000313" key="1">
    <source>
        <dbReference type="EMBL" id="KAG6496148.1"/>
    </source>
</evidence>
<reference evidence="1 2" key="1">
    <citation type="submission" date="2020-08" db="EMBL/GenBank/DDBJ databases">
        <title>Plant Genome Project.</title>
        <authorList>
            <person name="Zhang R.-G."/>
        </authorList>
    </citation>
    <scope>NUCLEOTIDE SEQUENCE [LARGE SCALE GENOMIC DNA]</scope>
    <source>
        <tissue evidence="1">Rhizome</tissue>
    </source>
</reference>
<proteinExistence type="predicted"/>
<name>A0A8J5KQY7_ZINOF</name>
<evidence type="ECO:0000313" key="2">
    <source>
        <dbReference type="Proteomes" id="UP000734854"/>
    </source>
</evidence>
<dbReference type="Proteomes" id="UP000734854">
    <property type="component" value="Unassembled WGS sequence"/>
</dbReference>
<dbReference type="PANTHER" id="PTHR31509">
    <property type="entry name" value="BPS1-LIKE PROTEIN"/>
    <property type="match status" value="1"/>
</dbReference>
<organism evidence="1 2">
    <name type="scientific">Zingiber officinale</name>
    <name type="common">Ginger</name>
    <name type="synonym">Amomum zingiber</name>
    <dbReference type="NCBI Taxonomy" id="94328"/>
    <lineage>
        <taxon>Eukaryota</taxon>
        <taxon>Viridiplantae</taxon>
        <taxon>Streptophyta</taxon>
        <taxon>Embryophyta</taxon>
        <taxon>Tracheophyta</taxon>
        <taxon>Spermatophyta</taxon>
        <taxon>Magnoliopsida</taxon>
        <taxon>Liliopsida</taxon>
        <taxon>Zingiberales</taxon>
        <taxon>Zingiberaceae</taxon>
        <taxon>Zingiber</taxon>
    </lineage>
</organism>
<dbReference type="EMBL" id="JACMSC010000012">
    <property type="protein sequence ID" value="KAG6496148.1"/>
    <property type="molecule type" value="Genomic_DNA"/>
</dbReference>
<keyword evidence="2" id="KW-1185">Reference proteome</keyword>
<dbReference type="AlphaFoldDB" id="A0A8J5KQY7"/>
<gene>
    <name evidence="1" type="ORF">ZIOFF_043996</name>
</gene>
<sequence length="313" mass="33401">MASSGLIKWFDSLFSHPSSLLESPSSSPSSRLFEETLALRLRSLLPVPCESPGTPILWLASALRVLSLTLSDAAAAFVASDSLDSDVDYLDSSVALLDACNAVSAEIARVERRLLYLRLALRCLTPDEDGHDDDRPKGKLHCARKAVAEWESIPSCEIGRSAGELIHRMAPRCAESAARRRVTYAAEEVSRLVMAAALVALGGREGKSQIGEMRVSCDCPWAEAFNQVAAAVSDRLGASLPLELAAVEAEVGTLARGIEREDVGDGVVATVGRAAEELTSALEKLRESVNGAFQAATGTRNALLNGLRARNWS</sequence>
<comment type="caution">
    <text evidence="1">The sequence shown here is derived from an EMBL/GenBank/DDBJ whole genome shotgun (WGS) entry which is preliminary data.</text>
</comment>
<protein>
    <submittedName>
        <fullName evidence="1">Uncharacterized protein</fullName>
    </submittedName>
</protein>
<accession>A0A8J5KQY7</accession>
<dbReference type="OrthoDB" id="694709at2759"/>